<accession>A0A016SAA9</accession>
<dbReference type="AlphaFoldDB" id="A0A016SAA9"/>
<reference evidence="3" key="1">
    <citation type="journal article" date="2015" name="Nat. Genet.">
        <title>The genome and transcriptome of the zoonotic hookworm Ancylostoma ceylanicum identify infection-specific gene families.</title>
        <authorList>
            <person name="Schwarz E.M."/>
            <person name="Hu Y."/>
            <person name="Antoshechkin I."/>
            <person name="Miller M.M."/>
            <person name="Sternberg P.W."/>
            <person name="Aroian R.V."/>
        </authorList>
    </citation>
    <scope>NUCLEOTIDE SEQUENCE</scope>
    <source>
        <strain evidence="3">HY135</strain>
    </source>
</reference>
<feature type="coiled-coil region" evidence="1">
    <location>
        <begin position="70"/>
        <end position="132"/>
    </location>
</feature>
<dbReference type="EMBL" id="JARK01001596">
    <property type="protein sequence ID" value="EYB87593.1"/>
    <property type="molecule type" value="Genomic_DNA"/>
</dbReference>
<dbReference type="OrthoDB" id="5863648at2759"/>
<dbReference type="Proteomes" id="UP000024635">
    <property type="component" value="Unassembled WGS sequence"/>
</dbReference>
<organism evidence="2 3">
    <name type="scientific">Ancylostoma ceylanicum</name>
    <dbReference type="NCBI Taxonomy" id="53326"/>
    <lineage>
        <taxon>Eukaryota</taxon>
        <taxon>Metazoa</taxon>
        <taxon>Ecdysozoa</taxon>
        <taxon>Nematoda</taxon>
        <taxon>Chromadorea</taxon>
        <taxon>Rhabditida</taxon>
        <taxon>Rhabditina</taxon>
        <taxon>Rhabditomorpha</taxon>
        <taxon>Strongyloidea</taxon>
        <taxon>Ancylostomatidae</taxon>
        <taxon>Ancylostomatinae</taxon>
        <taxon>Ancylostoma</taxon>
    </lineage>
</organism>
<sequence>MVHRPLRQGPIDNKGSLLTHSGNRLSEILKEESDVITAQVHSSMEAAEILAFCKRIRTAKTAIGAEASKLLLLEAAMEKYNDAMDKLDDETQAIPEIVSRIETNNTTAQKLLESANKALAKLTRLQNELEYDQEYVPRNSTIPI</sequence>
<keyword evidence="3" id="KW-1185">Reference proteome</keyword>
<name>A0A016SAA9_9BILA</name>
<comment type="caution">
    <text evidence="2">The sequence shown here is derived from an EMBL/GenBank/DDBJ whole genome shotgun (WGS) entry which is preliminary data.</text>
</comment>
<proteinExistence type="predicted"/>
<evidence type="ECO:0000256" key="1">
    <source>
        <dbReference type="SAM" id="Coils"/>
    </source>
</evidence>
<keyword evidence="1" id="KW-0175">Coiled coil</keyword>
<gene>
    <name evidence="2" type="primary">Acey_s0260.g532</name>
    <name evidence="2" type="ORF">Y032_0260g532</name>
</gene>
<protein>
    <submittedName>
        <fullName evidence="2">Uncharacterized protein</fullName>
    </submittedName>
</protein>
<evidence type="ECO:0000313" key="2">
    <source>
        <dbReference type="EMBL" id="EYB87593.1"/>
    </source>
</evidence>
<evidence type="ECO:0000313" key="3">
    <source>
        <dbReference type="Proteomes" id="UP000024635"/>
    </source>
</evidence>